<evidence type="ECO:0000313" key="2">
    <source>
        <dbReference type="Proteomes" id="UP000011682"/>
    </source>
</evidence>
<comment type="caution">
    <text evidence="1">The sequence shown here is derived from an EMBL/GenBank/DDBJ whole genome shotgun (WGS) entry which is preliminary data.</text>
</comment>
<keyword evidence="2" id="KW-1185">Reference proteome</keyword>
<sequence>MKSFTPSGSRKTYLPMVTLHIPVSLGVCFMLESCHTWVGVLMGAVTLCASSPAFADASIQYASGVTVTPRISCQAAKCNPNFATRITSDLAQLSPDYCAMPVQANLDFYAWREFIALNWPANPSTCGADLDKTILDSSGPRVWQTWLLGSEVMVPNGSKPSAWCPDSRTKETQTFDVRDTVLSVGGVLIDQNGRFSRHETRLNEDVYNYLVTNNLWNKAGQRDARIDLPTGPKDLLCDGQCCGSTGAIMVKASWKVLGANDDKSRFYTLQAQLLDVSQPALLGLVGLHIAHKTPTQEKWIWASFEHVDNVTKLFNNPRCPQTPAYNPNAPVPCTQTCCPPNSQTAAKDPKTHTYVELSPAGEPLNRPTQVTRVLPISNALVNKQFQTLLKGSVWENYELVSTQWVDHQGNTTPEFAANTTLETFDQGPQPPTHGKLPYKPFSTQVSSSCMKCHATAKNSAGGSADFSFILGTAR</sequence>
<evidence type="ECO:0000313" key="1">
    <source>
        <dbReference type="EMBL" id="EPX60175.1"/>
    </source>
</evidence>
<proteinExistence type="predicted"/>
<gene>
    <name evidence="1" type="ORF">D187_002261</name>
</gene>
<organism evidence="1 2">
    <name type="scientific">Cystobacter fuscus (strain ATCC 25194 / DSM 2262 / NBRC 100088 / M29)</name>
    <dbReference type="NCBI Taxonomy" id="1242864"/>
    <lineage>
        <taxon>Bacteria</taxon>
        <taxon>Pseudomonadati</taxon>
        <taxon>Myxococcota</taxon>
        <taxon>Myxococcia</taxon>
        <taxon>Myxococcales</taxon>
        <taxon>Cystobacterineae</taxon>
        <taxon>Archangiaceae</taxon>
        <taxon>Cystobacter</taxon>
    </lineage>
</organism>
<dbReference type="AlphaFoldDB" id="S9P6W2"/>
<name>S9P6W2_CYSF2</name>
<accession>S9P6W2</accession>
<reference evidence="1" key="1">
    <citation type="submission" date="2013-05" db="EMBL/GenBank/DDBJ databases">
        <title>Genome assembly of Cystobacter fuscus DSM 2262.</title>
        <authorList>
            <person name="Sharma G."/>
            <person name="Khatri I."/>
            <person name="Kaur C."/>
            <person name="Mayilraj S."/>
            <person name="Subramanian S."/>
        </authorList>
    </citation>
    <scope>NUCLEOTIDE SEQUENCE [LARGE SCALE GENOMIC DNA]</scope>
    <source>
        <strain evidence="1">DSM 2262</strain>
    </source>
</reference>
<dbReference type="Proteomes" id="UP000011682">
    <property type="component" value="Unassembled WGS sequence"/>
</dbReference>
<dbReference type="EMBL" id="ANAH02000014">
    <property type="protein sequence ID" value="EPX60175.1"/>
    <property type="molecule type" value="Genomic_DNA"/>
</dbReference>
<dbReference type="eggNOG" id="COG3258">
    <property type="taxonomic scope" value="Bacteria"/>
</dbReference>
<protein>
    <submittedName>
        <fullName evidence="1">Cytochrome c family protein</fullName>
    </submittedName>
</protein>